<dbReference type="InterPro" id="IPR003154">
    <property type="entry name" value="S1/P1nuclease"/>
</dbReference>
<evidence type="ECO:0000256" key="7">
    <source>
        <dbReference type="SAM" id="SignalP"/>
    </source>
</evidence>
<keyword evidence="4" id="KW-0378">Hydrolase</keyword>
<dbReference type="GO" id="GO:0016788">
    <property type="term" value="F:hydrolase activity, acting on ester bonds"/>
    <property type="evidence" value="ECO:0007669"/>
    <property type="project" value="InterPro"/>
</dbReference>
<keyword evidence="2" id="KW-0479">Metal-binding</keyword>
<evidence type="ECO:0000256" key="1">
    <source>
        <dbReference type="ARBA" id="ARBA00022722"/>
    </source>
</evidence>
<keyword evidence="9" id="KW-1185">Reference proteome</keyword>
<evidence type="ECO:0000256" key="4">
    <source>
        <dbReference type="ARBA" id="ARBA00022801"/>
    </source>
</evidence>
<dbReference type="Proteomes" id="UP000059672">
    <property type="component" value="Chromosome"/>
</dbReference>
<name>A0A0X8G5V0_9FLAO</name>
<dbReference type="KEGG" id="lut:Lupro_04830"/>
<dbReference type="PANTHER" id="PTHR33146:SF26">
    <property type="entry name" value="ENDONUCLEASE 4"/>
    <property type="match status" value="1"/>
</dbReference>
<dbReference type="GO" id="GO:0004519">
    <property type="term" value="F:endonuclease activity"/>
    <property type="evidence" value="ECO:0007669"/>
    <property type="project" value="UniProtKB-KW"/>
</dbReference>
<keyword evidence="3" id="KW-0255">Endonuclease</keyword>
<organism evidence="8 9">
    <name type="scientific">Lutibacter profundi</name>
    <dbReference type="NCBI Taxonomy" id="1622118"/>
    <lineage>
        <taxon>Bacteria</taxon>
        <taxon>Pseudomonadati</taxon>
        <taxon>Bacteroidota</taxon>
        <taxon>Flavobacteriia</taxon>
        <taxon>Flavobacteriales</taxon>
        <taxon>Flavobacteriaceae</taxon>
        <taxon>Lutibacter</taxon>
    </lineage>
</organism>
<evidence type="ECO:0000256" key="6">
    <source>
        <dbReference type="ARBA" id="ARBA00023180"/>
    </source>
</evidence>
<dbReference type="AlphaFoldDB" id="A0A0X8G5V0"/>
<keyword evidence="1" id="KW-0540">Nuclease</keyword>
<evidence type="ECO:0000256" key="2">
    <source>
        <dbReference type="ARBA" id="ARBA00022723"/>
    </source>
</evidence>
<dbReference type="Pfam" id="PF02265">
    <property type="entry name" value="S1-P1_nuclease"/>
    <property type="match status" value="1"/>
</dbReference>
<dbReference type="GO" id="GO:0046872">
    <property type="term" value="F:metal ion binding"/>
    <property type="evidence" value="ECO:0007669"/>
    <property type="project" value="UniProtKB-KW"/>
</dbReference>
<protein>
    <submittedName>
        <fullName evidence="8">S1/P1 Nuclease</fullName>
    </submittedName>
</protein>
<evidence type="ECO:0000313" key="9">
    <source>
        <dbReference type="Proteomes" id="UP000059672"/>
    </source>
</evidence>
<dbReference type="PATRIC" id="fig|1622118.3.peg.1011"/>
<gene>
    <name evidence="8" type="ORF">Lupro_04830</name>
</gene>
<evidence type="ECO:0000256" key="5">
    <source>
        <dbReference type="ARBA" id="ARBA00023157"/>
    </source>
</evidence>
<evidence type="ECO:0000313" key="8">
    <source>
        <dbReference type="EMBL" id="AMC10604.1"/>
    </source>
</evidence>
<dbReference type="InterPro" id="IPR008947">
    <property type="entry name" value="PLipase_C/P1_nuclease_dom_sf"/>
</dbReference>
<dbReference type="PANTHER" id="PTHR33146">
    <property type="entry name" value="ENDONUCLEASE 4"/>
    <property type="match status" value="1"/>
</dbReference>
<accession>A0A0X8G5V0</accession>
<sequence length="264" mass="30231">MKMKIVKKISFIVVLLIVTTQVSTANPYWGKTGHRTIGEIANQYLKNKTKHKIAELLNGQSLALVSTFADDIKSDRHYDEFYTWHYVNMPFNVDYQHSIKNKKGDLVTGIAKCKEVIKDKNSTKEEKAFYLKLLVHLIGDLHQPMHAGRKEDKGGNMIQVQWFGAGTNLHAVWDTKMINQFGMAYTELADNADKISKEQVKFLEEGSIIDWVNETHKLSIKTYASVKVGENLRYAYMYNHFALVRSQLQKGGIRLAKVLDDLFS</sequence>
<feature type="chain" id="PRO_5007066250" evidence="7">
    <location>
        <begin position="26"/>
        <end position="264"/>
    </location>
</feature>
<dbReference type="Gene3D" id="1.10.575.10">
    <property type="entry name" value="P1 Nuclease"/>
    <property type="match status" value="1"/>
</dbReference>
<dbReference type="EMBL" id="CP013355">
    <property type="protein sequence ID" value="AMC10604.1"/>
    <property type="molecule type" value="Genomic_DNA"/>
</dbReference>
<dbReference type="GO" id="GO:0003676">
    <property type="term" value="F:nucleic acid binding"/>
    <property type="evidence" value="ECO:0007669"/>
    <property type="project" value="InterPro"/>
</dbReference>
<feature type="signal peptide" evidence="7">
    <location>
        <begin position="1"/>
        <end position="25"/>
    </location>
</feature>
<reference evidence="9" key="1">
    <citation type="submission" date="2015-12" db="EMBL/GenBank/DDBJ databases">
        <title>Complete genome sequence of Lutibacter profundus strain LP1.</title>
        <authorList>
            <person name="Wissuwa J."/>
            <person name="Le Moine Bauer S."/>
            <person name="Stokke R."/>
            <person name="Dahle H."/>
            <person name="Steen I.H."/>
        </authorList>
    </citation>
    <scope>NUCLEOTIDE SEQUENCE [LARGE SCALE GENOMIC DNA]</scope>
    <source>
        <strain evidence="9">LP1</strain>
    </source>
</reference>
<dbReference type="STRING" id="1622118.Lupro_04830"/>
<evidence type="ECO:0000256" key="3">
    <source>
        <dbReference type="ARBA" id="ARBA00022759"/>
    </source>
</evidence>
<dbReference type="CDD" id="cd11010">
    <property type="entry name" value="S1-P1_nuclease"/>
    <property type="match status" value="1"/>
</dbReference>
<reference evidence="8 9" key="2">
    <citation type="journal article" date="2016" name="Int. J. Syst. Evol. Microbiol.">
        <title>Lutibacter profundi sp. nov., isolated from a deep-sea hydrothermal system on the Arctic Mid-Ocean Ridge and emended description of the genus Lutibacter.</title>
        <authorList>
            <person name="Le Moine Bauer S."/>
            <person name="Roalkvam I."/>
            <person name="Steen I.H."/>
            <person name="Dahle H."/>
        </authorList>
    </citation>
    <scope>NUCLEOTIDE SEQUENCE [LARGE SCALE GENOMIC DNA]</scope>
    <source>
        <strain evidence="8 9">LP1</strain>
    </source>
</reference>
<dbReference type="SUPFAM" id="SSF48537">
    <property type="entry name" value="Phospholipase C/P1 nuclease"/>
    <property type="match status" value="1"/>
</dbReference>
<proteinExistence type="predicted"/>
<keyword evidence="7" id="KW-0732">Signal</keyword>
<keyword evidence="6" id="KW-0325">Glycoprotein</keyword>
<keyword evidence="5" id="KW-1015">Disulfide bond</keyword>
<dbReference type="GO" id="GO:0006308">
    <property type="term" value="P:DNA catabolic process"/>
    <property type="evidence" value="ECO:0007669"/>
    <property type="project" value="InterPro"/>
</dbReference>